<organism evidence="1">
    <name type="scientific">Brassica napus</name>
    <name type="common">Rape</name>
    <dbReference type="NCBI Taxonomy" id="3708"/>
    <lineage>
        <taxon>Eukaryota</taxon>
        <taxon>Viridiplantae</taxon>
        <taxon>Streptophyta</taxon>
        <taxon>Embryophyta</taxon>
        <taxon>Tracheophyta</taxon>
        <taxon>Spermatophyta</taxon>
        <taxon>Magnoliopsida</taxon>
        <taxon>eudicotyledons</taxon>
        <taxon>Gunneridae</taxon>
        <taxon>Pentapetalae</taxon>
        <taxon>rosids</taxon>
        <taxon>malvids</taxon>
        <taxon>Brassicales</taxon>
        <taxon>Brassicaceae</taxon>
        <taxon>Brassiceae</taxon>
        <taxon>Brassica</taxon>
    </lineage>
</organism>
<dbReference type="AlphaFoldDB" id="A0A816Y948"/>
<sequence>MDTVIKESSAKETTDVNQLNMKMKSKLTLNGPVRVSEEYLSGIFESPTVLKKKYQIN</sequence>
<dbReference type="Proteomes" id="UP001295469">
    <property type="component" value="Chromosome A07"/>
</dbReference>
<protein>
    <submittedName>
        <fullName evidence="1">(rape) hypothetical protein</fullName>
    </submittedName>
</protein>
<name>A0A816Y948_BRANA</name>
<evidence type="ECO:0000313" key="1">
    <source>
        <dbReference type="EMBL" id="CAF2157661.1"/>
    </source>
</evidence>
<proteinExistence type="predicted"/>
<reference evidence="1" key="1">
    <citation type="submission" date="2021-01" db="EMBL/GenBank/DDBJ databases">
        <authorList>
            <consortium name="Genoscope - CEA"/>
            <person name="William W."/>
        </authorList>
    </citation>
    <scope>NUCLEOTIDE SEQUENCE</scope>
</reference>
<accession>A0A816Y948</accession>
<dbReference type="EMBL" id="HG994361">
    <property type="protein sequence ID" value="CAF2157661.1"/>
    <property type="molecule type" value="Genomic_DNA"/>
</dbReference>
<gene>
    <name evidence="1" type="ORF">DARMORV10_A07P04520.1</name>
</gene>